<dbReference type="EMBL" id="KB446561">
    <property type="protein sequence ID" value="EME79899.1"/>
    <property type="molecule type" value="Genomic_DNA"/>
</dbReference>
<evidence type="ECO:0000256" key="2">
    <source>
        <dbReference type="PIRSR" id="PIRSR640198-2"/>
    </source>
</evidence>
<accession>M2ZLE8</accession>
<sequence>MDPGDPNTPSKKKGKCASLLQQFPDLDIGGSSSGSPSSSKTSKYSLRGGLKGTFSKGWPPSLRLGSSAPDFSGQTFTIGMSSDYRYYDDKWRTDKSLKDKPYDVTRVGSGQGLSSGPRPARGLSLDETFKMCMKIFNGEAFEYSERSADYQEKLNQWVTSDQNTNKNPNYKEVVRTRREVVQHAAALQHLIQQFVKENEPLSEQLIRDTHKIMMEGLSGEDAGVVGTKSLAGTYRAANQQAYIGGGHQFPKPSEIPTQMQSMVNQLKADLAQAEQKDQLDPFALAAKYCDRFVNIHPFKDGNGRMCRLILNAILLKYAGIIMSLGEKGEGRNEYISIAVESRQSGGHHGQLASMVLHNAEETMKRWKKTLEYKMSRKQQ</sequence>
<evidence type="ECO:0000256" key="1">
    <source>
        <dbReference type="PIRSR" id="PIRSR640198-1"/>
    </source>
</evidence>
<protein>
    <recommendedName>
        <fullName evidence="4">Fido domain-containing protein</fullName>
    </recommendedName>
</protein>
<dbReference type="HOGENOM" id="CLU_053737_0_0_1"/>
<dbReference type="STRING" id="383855.M2ZLE8"/>
<dbReference type="InterPro" id="IPR040198">
    <property type="entry name" value="Fido_containing"/>
</dbReference>
<dbReference type="VEuPathDB" id="FungiDB:MYCFIDRAFT_198278"/>
<dbReference type="PROSITE" id="PS51459">
    <property type="entry name" value="FIDO"/>
    <property type="match status" value="1"/>
</dbReference>
<keyword evidence="2" id="KW-0547">Nucleotide-binding</keyword>
<evidence type="ECO:0000259" key="4">
    <source>
        <dbReference type="PROSITE" id="PS51459"/>
    </source>
</evidence>
<dbReference type="Gene3D" id="1.10.3290.10">
    <property type="entry name" value="Fido-like domain"/>
    <property type="match status" value="1"/>
</dbReference>
<feature type="active site" evidence="1">
    <location>
        <position position="296"/>
    </location>
</feature>
<dbReference type="AlphaFoldDB" id="M2ZLE8"/>
<dbReference type="InterPro" id="IPR003812">
    <property type="entry name" value="Fido"/>
</dbReference>
<dbReference type="Pfam" id="PF02661">
    <property type="entry name" value="Fic"/>
    <property type="match status" value="1"/>
</dbReference>
<gene>
    <name evidence="5" type="ORF">MYCFIDRAFT_198278</name>
</gene>
<feature type="binding site" evidence="2">
    <location>
        <begin position="300"/>
        <end position="307"/>
    </location>
    <ligand>
        <name>ATP</name>
        <dbReference type="ChEBI" id="CHEBI:30616"/>
    </ligand>
</feature>
<feature type="compositionally biased region" description="Low complexity" evidence="3">
    <location>
        <begin position="29"/>
        <end position="45"/>
    </location>
</feature>
<organism evidence="5 6">
    <name type="scientific">Pseudocercospora fijiensis (strain CIRAD86)</name>
    <name type="common">Black leaf streak disease fungus</name>
    <name type="synonym">Mycosphaerella fijiensis</name>
    <dbReference type="NCBI Taxonomy" id="383855"/>
    <lineage>
        <taxon>Eukaryota</taxon>
        <taxon>Fungi</taxon>
        <taxon>Dikarya</taxon>
        <taxon>Ascomycota</taxon>
        <taxon>Pezizomycotina</taxon>
        <taxon>Dothideomycetes</taxon>
        <taxon>Dothideomycetidae</taxon>
        <taxon>Mycosphaerellales</taxon>
        <taxon>Mycosphaerellaceae</taxon>
        <taxon>Pseudocercospora</taxon>
    </lineage>
</organism>
<dbReference type="OrthoDB" id="3942731at2759"/>
<dbReference type="KEGG" id="pfj:MYCFIDRAFT_198278"/>
<dbReference type="Proteomes" id="UP000016932">
    <property type="component" value="Unassembled WGS sequence"/>
</dbReference>
<feature type="region of interest" description="Disordered" evidence="3">
    <location>
        <begin position="24"/>
        <end position="46"/>
    </location>
</feature>
<keyword evidence="6" id="KW-1185">Reference proteome</keyword>
<name>M2ZLE8_PSEFD</name>
<dbReference type="GeneID" id="19335715"/>
<evidence type="ECO:0000256" key="3">
    <source>
        <dbReference type="SAM" id="MobiDB-lite"/>
    </source>
</evidence>
<reference evidence="5 6" key="1">
    <citation type="journal article" date="2012" name="PLoS Pathog.">
        <title>Diverse lifestyles and strategies of plant pathogenesis encoded in the genomes of eighteen Dothideomycetes fungi.</title>
        <authorList>
            <person name="Ohm R.A."/>
            <person name="Feau N."/>
            <person name="Henrissat B."/>
            <person name="Schoch C.L."/>
            <person name="Horwitz B.A."/>
            <person name="Barry K.W."/>
            <person name="Condon B.J."/>
            <person name="Copeland A.C."/>
            <person name="Dhillon B."/>
            <person name="Glaser F."/>
            <person name="Hesse C.N."/>
            <person name="Kosti I."/>
            <person name="LaButti K."/>
            <person name="Lindquist E.A."/>
            <person name="Lucas S."/>
            <person name="Salamov A.A."/>
            <person name="Bradshaw R.E."/>
            <person name="Ciuffetti L."/>
            <person name="Hamelin R.C."/>
            <person name="Kema G.H.J."/>
            <person name="Lawrence C."/>
            <person name="Scott J.A."/>
            <person name="Spatafora J.W."/>
            <person name="Turgeon B.G."/>
            <person name="de Wit P.J.G.M."/>
            <person name="Zhong S."/>
            <person name="Goodwin S.B."/>
            <person name="Grigoriev I.V."/>
        </authorList>
    </citation>
    <scope>NUCLEOTIDE SEQUENCE [LARGE SCALE GENOMIC DNA]</scope>
    <source>
        <strain evidence="5 6">CIRAD86</strain>
    </source>
</reference>
<proteinExistence type="predicted"/>
<evidence type="ECO:0000313" key="6">
    <source>
        <dbReference type="Proteomes" id="UP000016932"/>
    </source>
</evidence>
<dbReference type="SUPFAM" id="SSF140931">
    <property type="entry name" value="Fic-like"/>
    <property type="match status" value="1"/>
</dbReference>
<dbReference type="RefSeq" id="XP_007929009.1">
    <property type="nucleotide sequence ID" value="XM_007930818.1"/>
</dbReference>
<dbReference type="InterPro" id="IPR036597">
    <property type="entry name" value="Fido-like_dom_sf"/>
</dbReference>
<dbReference type="eggNOG" id="KOG3824">
    <property type="taxonomic scope" value="Eukaryota"/>
</dbReference>
<dbReference type="PANTHER" id="PTHR13504:SF38">
    <property type="entry name" value="FIDO DOMAIN-CONTAINING PROTEIN"/>
    <property type="match status" value="1"/>
</dbReference>
<dbReference type="PANTHER" id="PTHR13504">
    <property type="entry name" value="FIDO DOMAIN-CONTAINING PROTEIN DDB_G0283145"/>
    <property type="match status" value="1"/>
</dbReference>
<dbReference type="GO" id="GO:0005524">
    <property type="term" value="F:ATP binding"/>
    <property type="evidence" value="ECO:0007669"/>
    <property type="project" value="UniProtKB-KW"/>
</dbReference>
<feature type="domain" description="Fido" evidence="4">
    <location>
        <begin position="201"/>
        <end position="357"/>
    </location>
</feature>
<evidence type="ECO:0000313" key="5">
    <source>
        <dbReference type="EMBL" id="EME79899.1"/>
    </source>
</evidence>
<keyword evidence="2" id="KW-0067">ATP-binding</keyword>